<comment type="similarity">
    <text evidence="1">Belongs to the outer membrane porin (Opr) (TC 1.B.25) family.</text>
</comment>
<protein>
    <submittedName>
        <fullName evidence="4">Uncharacterized protein</fullName>
    </submittedName>
</protein>
<dbReference type="InterPro" id="IPR023614">
    <property type="entry name" value="Porin_dom_sf"/>
</dbReference>
<evidence type="ECO:0000256" key="1">
    <source>
        <dbReference type="ARBA" id="ARBA00009075"/>
    </source>
</evidence>
<keyword evidence="3" id="KW-0732">Signal</keyword>
<name>A0A5P6AAF4_RAOPL</name>
<evidence type="ECO:0000313" key="4">
    <source>
        <dbReference type="EMBL" id="QFG76946.1"/>
    </source>
</evidence>
<sequence length="254" mass="28671">MHNAWGQGVAVDYQSGYFSDIIGFDATYYGAIKLGASDYFNSRGVLYNNGSGNKRAMPRVFQVWSAQHEAEISTRRSQSERPLGLADDENTGVISTSTRLSPTTYLGWTGGVNYGDVTLRGAYIDSSMDRNSPDKKRFQTNTGRYLNHIASGDLLWQSERLNLQYGYGESDNYLRRHVLFTQLKPLKQLNIGTQIYATHALDEYKAMPANKRDFDSDARHYAIDVKWQADNWSTGGDWAIPMPKSPRNRLFPGI</sequence>
<evidence type="ECO:0000256" key="3">
    <source>
        <dbReference type="ARBA" id="ARBA00022729"/>
    </source>
</evidence>
<organism evidence="4">
    <name type="scientific">Raoultella planticola</name>
    <name type="common">Klebsiella planticola</name>
    <dbReference type="NCBI Taxonomy" id="575"/>
    <lineage>
        <taxon>Bacteria</taxon>
        <taxon>Pseudomonadati</taxon>
        <taxon>Pseudomonadota</taxon>
        <taxon>Gammaproteobacteria</taxon>
        <taxon>Enterobacterales</taxon>
        <taxon>Enterobacteriaceae</taxon>
        <taxon>Klebsiella/Raoultella group</taxon>
        <taxon>Raoultella</taxon>
    </lineage>
</organism>
<dbReference type="Gene3D" id="2.40.160.10">
    <property type="entry name" value="Porin"/>
    <property type="match status" value="1"/>
</dbReference>
<dbReference type="EMBL" id="CP029752">
    <property type="protein sequence ID" value="QFG76946.1"/>
    <property type="molecule type" value="Genomic_DNA"/>
</dbReference>
<gene>
    <name evidence="4" type="ORF">DMB90_20085</name>
</gene>
<evidence type="ECO:0000256" key="2">
    <source>
        <dbReference type="ARBA" id="ARBA00022448"/>
    </source>
</evidence>
<dbReference type="Pfam" id="PF03573">
    <property type="entry name" value="OprD"/>
    <property type="match status" value="1"/>
</dbReference>
<dbReference type="GO" id="GO:0016020">
    <property type="term" value="C:membrane"/>
    <property type="evidence" value="ECO:0007669"/>
    <property type="project" value="InterPro"/>
</dbReference>
<proteinExistence type="inferred from homology"/>
<keyword evidence="2" id="KW-0813">Transport</keyword>
<accession>A0A5P6AAF4</accession>
<dbReference type="InterPro" id="IPR005318">
    <property type="entry name" value="OM_porin_bac"/>
</dbReference>
<reference evidence="4" key="1">
    <citation type="submission" date="2018-05" db="EMBL/GenBank/DDBJ databases">
        <title>Bacterial isolates from healthy term breastfed infants carrying antibiotic resistance genes.</title>
        <authorList>
            <person name="Casaburi G."/>
        </authorList>
    </citation>
    <scope>NUCLEOTIDE SEQUENCE [LARGE SCALE GENOMIC DNA]</scope>
    <source>
        <strain evidence="4">7084_4</strain>
    </source>
</reference>
<dbReference type="AlphaFoldDB" id="A0A5P6AAF4"/>